<comment type="similarity">
    <text evidence="1">Belongs to the barstar family.</text>
</comment>
<dbReference type="Gene3D" id="3.30.370.10">
    <property type="entry name" value="Barstar-like"/>
    <property type="match status" value="1"/>
</dbReference>
<evidence type="ECO:0000313" key="4">
    <source>
        <dbReference type="Proteomes" id="UP000621210"/>
    </source>
</evidence>
<dbReference type="AlphaFoldDB" id="A0A926LA61"/>
<keyword evidence="4" id="KW-1185">Reference proteome</keyword>
<dbReference type="Proteomes" id="UP000621210">
    <property type="component" value="Unassembled WGS sequence"/>
</dbReference>
<evidence type="ECO:0000313" key="3">
    <source>
        <dbReference type="EMBL" id="MBD0422937.1"/>
    </source>
</evidence>
<organism evidence="3 4">
    <name type="scientific">Streptomyces griseicoloratus</name>
    <dbReference type="NCBI Taxonomy" id="2752516"/>
    <lineage>
        <taxon>Bacteria</taxon>
        <taxon>Bacillati</taxon>
        <taxon>Actinomycetota</taxon>
        <taxon>Actinomycetes</taxon>
        <taxon>Kitasatosporales</taxon>
        <taxon>Streptomycetaceae</taxon>
        <taxon>Streptomyces</taxon>
    </lineage>
</organism>
<comment type="caution">
    <text evidence="3">The sequence shown here is derived from an EMBL/GenBank/DDBJ whole genome shotgun (WGS) entry which is preliminary data.</text>
</comment>
<name>A0A926LA61_9ACTN</name>
<dbReference type="InterPro" id="IPR035905">
    <property type="entry name" value="Barstar-like_sf"/>
</dbReference>
<dbReference type="Pfam" id="PF01337">
    <property type="entry name" value="Barstar"/>
    <property type="match status" value="1"/>
</dbReference>
<sequence>MSGQDMVDADGVFTQFYEHLRLPDYFGWNWDALRDCLHDFHWLPAAHILLTIDAAESILQEMNDERRSFYRMLSGAAKYWAAKADLPGQDKVTFRTVLLCDPGMEAALRAQMPD</sequence>
<evidence type="ECO:0000259" key="2">
    <source>
        <dbReference type="Pfam" id="PF01337"/>
    </source>
</evidence>
<dbReference type="EMBL" id="JACVQF010000219">
    <property type="protein sequence ID" value="MBD0422937.1"/>
    <property type="molecule type" value="Genomic_DNA"/>
</dbReference>
<proteinExistence type="inferred from homology"/>
<evidence type="ECO:0000256" key="1">
    <source>
        <dbReference type="ARBA" id="ARBA00006845"/>
    </source>
</evidence>
<dbReference type="SUPFAM" id="SSF52038">
    <property type="entry name" value="Barstar-related"/>
    <property type="match status" value="1"/>
</dbReference>
<reference evidence="3" key="1">
    <citation type="submission" date="2020-09" db="EMBL/GenBank/DDBJ databases">
        <title>Streptomyces grisecoloratus sp. nov., isolated from cotton soil.</title>
        <authorList>
            <person name="Xing L."/>
        </authorList>
    </citation>
    <scope>NUCLEOTIDE SEQUENCE</scope>
    <source>
        <strain evidence="3">TRM S81-3</strain>
    </source>
</reference>
<reference evidence="3" key="2">
    <citation type="submission" date="2020-09" db="EMBL/GenBank/DDBJ databases">
        <authorList>
            <person name="Luo X."/>
        </authorList>
    </citation>
    <scope>NUCLEOTIDE SEQUENCE</scope>
    <source>
        <strain evidence="3">TRM S81-3</strain>
    </source>
</reference>
<protein>
    <submittedName>
        <fullName evidence="3">Barstar family protein</fullName>
    </submittedName>
</protein>
<feature type="domain" description="Barstar (barnase inhibitor)" evidence="2">
    <location>
        <begin position="3"/>
        <end position="95"/>
    </location>
</feature>
<accession>A0A926LA61</accession>
<dbReference type="InterPro" id="IPR000468">
    <property type="entry name" value="Barstar"/>
</dbReference>
<gene>
    <name evidence="3" type="ORF">H0H10_27915</name>
</gene>